<comment type="caution">
    <text evidence="2">The sequence shown here is derived from an EMBL/GenBank/DDBJ whole genome shotgun (WGS) entry which is preliminary data.</text>
</comment>
<proteinExistence type="predicted"/>
<dbReference type="RefSeq" id="XP_040741305.1">
    <property type="nucleotide sequence ID" value="XM_040891661.1"/>
</dbReference>
<sequence length="584" mass="59985">MVESVAADVAAEDPVAESLLEDIAVKESTVEVPVAETAVEEAIVAKESTGEAEGETAVGDAIEEAIDTNAVAVEAAPTTEEHVTESHADDVTTKEIVTEEPGTEDIVAADNCEVATEDIVVKDATVEETATVDEPSIDPTESSAGKADSIEFASDEPATLEGTAAKASAVTVQESAAEDCVAAETVVADGSSGDAADSMVQEVIPRSISLDESTVMDIVPVETSVAEDNTVADLVATEESETAKDAFIAEDGIPKDAEQDEVSAGDIAVAAVAGAAVAYTLGRSVRSSAVPVETEATDEPTPTPIVRSASNADEGISLEEEGVEKPAAEITEEPATDKVEEATVEPARVESPAKQADARASQTSVNEVDSDVEDQEPRAGISTEAEPGSPADTTPGAITSAPTAIPSYVMHYPESLFGDNASLNTTGVITMDELHMAQKATPVVGVSAVNVTSAGSGGRSWGAGMRRFADNEGSVGSRMKRLITNKRGDSPPMVKDASGTASPGESLGTADDSESRVSRSATIVGEGVTIPGTFPSSAKLDGREGGDAPAQAESSQQGSASDSEPKRQRPRRHTILGVFKRIFR</sequence>
<dbReference type="Proteomes" id="UP000193922">
    <property type="component" value="Unassembled WGS sequence"/>
</dbReference>
<reference evidence="2 3" key="1">
    <citation type="submission" date="2016-07" db="EMBL/GenBank/DDBJ databases">
        <title>Pervasive Adenine N6-methylation of Active Genes in Fungi.</title>
        <authorList>
            <consortium name="DOE Joint Genome Institute"/>
            <person name="Mondo S.J."/>
            <person name="Dannebaum R.O."/>
            <person name="Kuo R.C."/>
            <person name="Labutti K."/>
            <person name="Haridas S."/>
            <person name="Kuo A."/>
            <person name="Salamov A."/>
            <person name="Ahrendt S.R."/>
            <person name="Lipzen A."/>
            <person name="Sullivan W."/>
            <person name="Andreopoulos W.B."/>
            <person name="Clum A."/>
            <person name="Lindquist E."/>
            <person name="Daum C."/>
            <person name="Ramamoorthy G.K."/>
            <person name="Gryganskyi A."/>
            <person name="Culley D."/>
            <person name="Magnuson J.K."/>
            <person name="James T.Y."/>
            <person name="O'Malley M.A."/>
            <person name="Stajich J.E."/>
            <person name="Spatafora J.W."/>
            <person name="Visel A."/>
            <person name="Grigoriev I.V."/>
        </authorList>
    </citation>
    <scope>NUCLEOTIDE SEQUENCE [LARGE SCALE GENOMIC DNA]</scope>
    <source>
        <strain evidence="2 3">ATCC 12442</strain>
    </source>
</reference>
<evidence type="ECO:0000313" key="2">
    <source>
        <dbReference type="EMBL" id="ORX67418.1"/>
    </source>
</evidence>
<evidence type="ECO:0000256" key="1">
    <source>
        <dbReference type="SAM" id="MobiDB-lite"/>
    </source>
</evidence>
<dbReference type="EMBL" id="MCFD01000012">
    <property type="protein sequence ID" value="ORX67418.1"/>
    <property type="molecule type" value="Genomic_DNA"/>
</dbReference>
<keyword evidence="3" id="KW-1185">Reference proteome</keyword>
<organism evidence="2 3">
    <name type="scientific">Linderina pennispora</name>
    <dbReference type="NCBI Taxonomy" id="61395"/>
    <lineage>
        <taxon>Eukaryota</taxon>
        <taxon>Fungi</taxon>
        <taxon>Fungi incertae sedis</taxon>
        <taxon>Zoopagomycota</taxon>
        <taxon>Kickxellomycotina</taxon>
        <taxon>Kickxellomycetes</taxon>
        <taxon>Kickxellales</taxon>
        <taxon>Kickxellaceae</taxon>
        <taxon>Linderina</taxon>
    </lineage>
</organism>
<dbReference type="GeneID" id="63808309"/>
<feature type="region of interest" description="Disordered" evidence="1">
    <location>
        <begin position="285"/>
        <end position="400"/>
    </location>
</feature>
<dbReference type="AlphaFoldDB" id="A0A1Y1W1N8"/>
<evidence type="ECO:0000313" key="3">
    <source>
        <dbReference type="Proteomes" id="UP000193922"/>
    </source>
</evidence>
<protein>
    <submittedName>
        <fullName evidence="2">Uncharacterized protein</fullName>
    </submittedName>
</protein>
<gene>
    <name evidence="2" type="ORF">DL89DRAFT_43718</name>
</gene>
<name>A0A1Y1W1N8_9FUNG</name>
<dbReference type="OrthoDB" id="5594691at2759"/>
<accession>A0A1Y1W1N8</accession>
<feature type="region of interest" description="Disordered" evidence="1">
    <location>
        <begin position="483"/>
        <end position="578"/>
    </location>
</feature>
<feature type="compositionally biased region" description="Low complexity" evidence="1">
    <location>
        <begin position="550"/>
        <end position="562"/>
    </location>
</feature>